<feature type="region of interest" description="Disordered" evidence="1">
    <location>
        <begin position="19"/>
        <end position="42"/>
    </location>
</feature>
<evidence type="ECO:0000313" key="3">
    <source>
        <dbReference type="Proteomes" id="UP000479710"/>
    </source>
</evidence>
<proteinExistence type="predicted"/>
<organism evidence="2 3">
    <name type="scientific">Oryza meyeriana var. granulata</name>
    <dbReference type="NCBI Taxonomy" id="110450"/>
    <lineage>
        <taxon>Eukaryota</taxon>
        <taxon>Viridiplantae</taxon>
        <taxon>Streptophyta</taxon>
        <taxon>Embryophyta</taxon>
        <taxon>Tracheophyta</taxon>
        <taxon>Spermatophyta</taxon>
        <taxon>Magnoliopsida</taxon>
        <taxon>Liliopsida</taxon>
        <taxon>Poales</taxon>
        <taxon>Poaceae</taxon>
        <taxon>BOP clade</taxon>
        <taxon>Oryzoideae</taxon>
        <taxon>Oryzeae</taxon>
        <taxon>Oryzinae</taxon>
        <taxon>Oryza</taxon>
        <taxon>Oryza meyeriana</taxon>
    </lineage>
</organism>
<evidence type="ECO:0000256" key="1">
    <source>
        <dbReference type="SAM" id="MobiDB-lite"/>
    </source>
</evidence>
<keyword evidence="3" id="KW-1185">Reference proteome</keyword>
<dbReference type="Pfam" id="PF23733">
    <property type="entry name" value="GRXCR1-2_C"/>
    <property type="match status" value="1"/>
</dbReference>
<gene>
    <name evidence="2" type="ORF">E2562_006656</name>
</gene>
<dbReference type="Proteomes" id="UP000479710">
    <property type="component" value="Unassembled WGS sequence"/>
</dbReference>
<sequence>MEERGGSSYLSLGAALRRVSSPATDRNPRHSGVGARQHGSTEEMPPLSFLLKLTSCACLVTKFGNCTRADAERLLEGAAGQDQAYICDACSSVRFVPCTTCGCSCKVFIEEKDHAQCCVKLNLHIKLLHVHDLAFGPCGIKFGKATSPANNGG</sequence>
<accession>A0A6G1EH03</accession>
<evidence type="ECO:0000313" key="2">
    <source>
        <dbReference type="EMBL" id="KAF0923682.1"/>
    </source>
</evidence>
<reference evidence="2 3" key="1">
    <citation type="submission" date="2019-11" db="EMBL/GenBank/DDBJ databases">
        <title>Whole genome sequence of Oryza granulata.</title>
        <authorList>
            <person name="Li W."/>
        </authorList>
    </citation>
    <scope>NUCLEOTIDE SEQUENCE [LARGE SCALE GENOMIC DNA]</scope>
    <source>
        <strain evidence="3">cv. Menghai</strain>
        <tissue evidence="2">Leaf</tissue>
    </source>
</reference>
<protein>
    <submittedName>
        <fullName evidence="2">Uncharacterized protein</fullName>
    </submittedName>
</protein>
<dbReference type="OrthoDB" id="423313at2759"/>
<name>A0A6G1EH03_9ORYZ</name>
<dbReference type="EMBL" id="SPHZ02000003">
    <property type="protein sequence ID" value="KAF0923682.1"/>
    <property type="molecule type" value="Genomic_DNA"/>
</dbReference>
<dbReference type="AlphaFoldDB" id="A0A6G1EH03"/>
<comment type="caution">
    <text evidence="2">The sequence shown here is derived from an EMBL/GenBank/DDBJ whole genome shotgun (WGS) entry which is preliminary data.</text>
</comment>